<dbReference type="STRING" id="84521.SAMN04487994_10606"/>
<evidence type="ECO:0000256" key="1">
    <source>
        <dbReference type="ARBA" id="ARBA00010552"/>
    </source>
</evidence>
<dbReference type="Pfam" id="PF01042">
    <property type="entry name" value="Ribonuc_L-PSP"/>
    <property type="match status" value="1"/>
</dbReference>
<protein>
    <submittedName>
        <fullName evidence="2">RidA family protein</fullName>
    </submittedName>
</protein>
<dbReference type="InterPro" id="IPR006175">
    <property type="entry name" value="YjgF/YER057c/UK114"/>
</dbReference>
<evidence type="ECO:0000313" key="2">
    <source>
        <dbReference type="EMBL" id="PMC58784.1"/>
    </source>
</evidence>
<dbReference type="CDD" id="cd00448">
    <property type="entry name" value="YjgF_YER057c_UK114_family"/>
    <property type="match status" value="1"/>
</dbReference>
<dbReference type="FunFam" id="3.30.1330.40:FF:000001">
    <property type="entry name" value="L-PSP family endoribonuclease"/>
    <property type="match status" value="1"/>
</dbReference>
<evidence type="ECO:0000313" key="3">
    <source>
        <dbReference type="Proteomes" id="UP000235682"/>
    </source>
</evidence>
<sequence>MSRKIYTADTLNVSGPYSHAVDGGDYVFFSGQTALNAHAIKEKGTIAEQTHATFENLQDVLKEAGLTLEHVVKVNAYLTSMDHFEEMNEVYKTYFNAPYPARTCVAVYQLPLGADLEIEVIAKRPS</sequence>
<comment type="similarity">
    <text evidence="1">Belongs to the RutC family.</text>
</comment>
<name>A0A1G8P0C9_9LACT</name>
<dbReference type="GO" id="GO:0019239">
    <property type="term" value="F:deaminase activity"/>
    <property type="evidence" value="ECO:0007669"/>
    <property type="project" value="TreeGrafter"/>
</dbReference>
<reference evidence="2 3" key="1">
    <citation type="submission" date="2017-09" db="EMBL/GenBank/DDBJ databases">
        <title>Bacterial strain isolated from the female urinary microbiota.</title>
        <authorList>
            <person name="Thomas-White K."/>
            <person name="Kumar N."/>
            <person name="Forster S."/>
            <person name="Putonti C."/>
            <person name="Lawley T."/>
            <person name="Wolfe A.J."/>
        </authorList>
    </citation>
    <scope>NUCLEOTIDE SEQUENCE [LARGE SCALE GENOMIC DNA]</scope>
    <source>
        <strain evidence="2 3">UMB0852</strain>
    </source>
</reference>
<organism evidence="2 3">
    <name type="scientific">Dolosicoccus paucivorans</name>
    <dbReference type="NCBI Taxonomy" id="84521"/>
    <lineage>
        <taxon>Bacteria</taxon>
        <taxon>Bacillati</taxon>
        <taxon>Bacillota</taxon>
        <taxon>Bacilli</taxon>
        <taxon>Lactobacillales</taxon>
        <taxon>Aerococcaceae</taxon>
        <taxon>Dolosicoccus</taxon>
    </lineage>
</organism>
<dbReference type="EMBL" id="PNHE01000006">
    <property type="protein sequence ID" value="PMC58784.1"/>
    <property type="molecule type" value="Genomic_DNA"/>
</dbReference>
<dbReference type="SUPFAM" id="SSF55298">
    <property type="entry name" value="YjgF-like"/>
    <property type="match status" value="1"/>
</dbReference>
<comment type="caution">
    <text evidence="2">The sequence shown here is derived from an EMBL/GenBank/DDBJ whole genome shotgun (WGS) entry which is preliminary data.</text>
</comment>
<accession>A0A1G8P0C9</accession>
<dbReference type="OrthoDB" id="9803101at2"/>
<dbReference type="InterPro" id="IPR006056">
    <property type="entry name" value="RidA"/>
</dbReference>
<keyword evidence="3" id="KW-1185">Reference proteome</keyword>
<dbReference type="Proteomes" id="UP000235682">
    <property type="component" value="Unassembled WGS sequence"/>
</dbReference>
<gene>
    <name evidence="2" type="ORF">CJ205_02375</name>
</gene>
<dbReference type="GO" id="GO:0005829">
    <property type="term" value="C:cytosol"/>
    <property type="evidence" value="ECO:0007669"/>
    <property type="project" value="TreeGrafter"/>
</dbReference>
<dbReference type="RefSeq" id="WP_092086604.1">
    <property type="nucleotide sequence ID" value="NZ_FNEL01000060.1"/>
</dbReference>
<dbReference type="Gene3D" id="3.30.1330.40">
    <property type="entry name" value="RutC-like"/>
    <property type="match status" value="1"/>
</dbReference>
<dbReference type="PANTHER" id="PTHR11803:SF39">
    <property type="entry name" value="2-IMINOBUTANOATE_2-IMINOPROPANOATE DEAMINASE"/>
    <property type="match status" value="1"/>
</dbReference>
<dbReference type="AlphaFoldDB" id="A0A1G8P0C9"/>
<dbReference type="InterPro" id="IPR035959">
    <property type="entry name" value="RutC-like_sf"/>
</dbReference>
<dbReference type="NCBIfam" id="TIGR00004">
    <property type="entry name" value="Rid family detoxifying hydrolase"/>
    <property type="match status" value="1"/>
</dbReference>
<proteinExistence type="inferred from homology"/>
<dbReference type="PANTHER" id="PTHR11803">
    <property type="entry name" value="2-IMINOBUTANOATE/2-IMINOPROPANOATE DEAMINASE RIDA"/>
    <property type="match status" value="1"/>
</dbReference>